<organism evidence="2 3">
    <name type="scientific">Mycena sanguinolenta</name>
    <dbReference type="NCBI Taxonomy" id="230812"/>
    <lineage>
        <taxon>Eukaryota</taxon>
        <taxon>Fungi</taxon>
        <taxon>Dikarya</taxon>
        <taxon>Basidiomycota</taxon>
        <taxon>Agaricomycotina</taxon>
        <taxon>Agaricomycetes</taxon>
        <taxon>Agaricomycetidae</taxon>
        <taxon>Agaricales</taxon>
        <taxon>Marasmiineae</taxon>
        <taxon>Mycenaceae</taxon>
        <taxon>Mycena</taxon>
    </lineage>
</organism>
<dbReference type="EMBL" id="JACAZH010000014">
    <property type="protein sequence ID" value="KAF7350633.1"/>
    <property type="molecule type" value="Genomic_DNA"/>
</dbReference>
<keyword evidence="1" id="KW-1133">Transmembrane helix</keyword>
<protein>
    <submittedName>
        <fullName evidence="2">Uncharacterized protein</fullName>
    </submittedName>
</protein>
<dbReference type="Proteomes" id="UP000623467">
    <property type="component" value="Unassembled WGS sequence"/>
</dbReference>
<dbReference type="AlphaFoldDB" id="A0A8H6XZS5"/>
<evidence type="ECO:0000313" key="3">
    <source>
        <dbReference type="Proteomes" id="UP000623467"/>
    </source>
</evidence>
<sequence>MSDSKEFVFNSSDGPLRVVVLGILIPGIVLSFMVLMAFAYAASQRSSRPHLHRVSFRLLVYALLSHLADQALSLVSPLIPMEGLMTEPIAPAACTFAAFASNSSLLFSACMYTSMAINLQLVLIHGVNGLMMEKYYVIGSSPSCGRLNPNPDLRYRWMVGTQSFWLFLMASLELVCFVILMSYMLRRRMVMKRIRSDISAEMTATQNAAYSAAPIVQFRAIILRITLYPSLSCILGFSGTSIDLYLAKHLGNSKLNDTLTTLDHCIFNARPLMYALLAATDPSFLRAMGALRNQSTRTAKSQFQGSRSTVLSLYKWTLSDWTKTEGESSENMRRMFIPLVREIRRKGVEQHSNVVESRKESIEYQI</sequence>
<evidence type="ECO:0000313" key="2">
    <source>
        <dbReference type="EMBL" id="KAF7350633.1"/>
    </source>
</evidence>
<feature type="transmembrane region" description="Helical" evidence="1">
    <location>
        <begin position="20"/>
        <end position="42"/>
    </location>
</feature>
<feature type="transmembrane region" description="Helical" evidence="1">
    <location>
        <begin position="164"/>
        <end position="185"/>
    </location>
</feature>
<evidence type="ECO:0000256" key="1">
    <source>
        <dbReference type="SAM" id="Phobius"/>
    </source>
</evidence>
<accession>A0A8H6XZS5</accession>
<keyword evidence="1" id="KW-0812">Transmembrane</keyword>
<reference evidence="2" key="1">
    <citation type="submission" date="2020-05" db="EMBL/GenBank/DDBJ databases">
        <title>Mycena genomes resolve the evolution of fungal bioluminescence.</title>
        <authorList>
            <person name="Tsai I.J."/>
        </authorList>
    </citation>
    <scope>NUCLEOTIDE SEQUENCE</scope>
    <source>
        <strain evidence="2">160909Yilan</strain>
    </source>
</reference>
<gene>
    <name evidence="2" type="ORF">MSAN_01623500</name>
</gene>
<dbReference type="OrthoDB" id="3251871at2759"/>
<comment type="caution">
    <text evidence="2">The sequence shown here is derived from an EMBL/GenBank/DDBJ whole genome shotgun (WGS) entry which is preliminary data.</text>
</comment>
<name>A0A8H6XZS5_9AGAR</name>
<proteinExistence type="predicted"/>
<keyword evidence="1" id="KW-0472">Membrane</keyword>
<keyword evidence="3" id="KW-1185">Reference proteome</keyword>